<gene>
    <name evidence="2" type="ORF">Tco_1002992</name>
</gene>
<dbReference type="EMBL" id="BQNB010017112">
    <property type="protein sequence ID" value="GJT59459.1"/>
    <property type="molecule type" value="Genomic_DNA"/>
</dbReference>
<comment type="caution">
    <text evidence="2">The sequence shown here is derived from an EMBL/GenBank/DDBJ whole genome shotgun (WGS) entry which is preliminary data.</text>
</comment>
<feature type="chain" id="PRO_5047479631" evidence="1">
    <location>
        <begin position="38"/>
        <end position="70"/>
    </location>
</feature>
<evidence type="ECO:0000313" key="2">
    <source>
        <dbReference type="EMBL" id="GJT59459.1"/>
    </source>
</evidence>
<protein>
    <submittedName>
        <fullName evidence="2">Uncharacterized protein</fullName>
    </submittedName>
</protein>
<accession>A0ABQ5F8G4</accession>
<sequence>MWPSCFARSGPQTYPVMIDHMSLSIMLHLHLILPANALWQDAIAQGPGLEDEAPQRSWPTYAAWGCLRCC</sequence>
<reference evidence="2" key="2">
    <citation type="submission" date="2022-01" db="EMBL/GenBank/DDBJ databases">
        <authorList>
            <person name="Yamashiro T."/>
            <person name="Shiraishi A."/>
            <person name="Satake H."/>
            <person name="Nakayama K."/>
        </authorList>
    </citation>
    <scope>NUCLEOTIDE SEQUENCE</scope>
</reference>
<keyword evidence="1" id="KW-0732">Signal</keyword>
<evidence type="ECO:0000313" key="3">
    <source>
        <dbReference type="Proteomes" id="UP001151760"/>
    </source>
</evidence>
<feature type="signal peptide" evidence="1">
    <location>
        <begin position="1"/>
        <end position="37"/>
    </location>
</feature>
<reference evidence="2" key="1">
    <citation type="journal article" date="2022" name="Int. J. Mol. Sci.">
        <title>Draft Genome of Tanacetum Coccineum: Genomic Comparison of Closely Related Tanacetum-Family Plants.</title>
        <authorList>
            <person name="Yamashiro T."/>
            <person name="Shiraishi A."/>
            <person name="Nakayama K."/>
            <person name="Satake H."/>
        </authorList>
    </citation>
    <scope>NUCLEOTIDE SEQUENCE</scope>
</reference>
<name>A0ABQ5F8G4_9ASTR</name>
<keyword evidence="3" id="KW-1185">Reference proteome</keyword>
<organism evidence="2 3">
    <name type="scientific">Tanacetum coccineum</name>
    <dbReference type="NCBI Taxonomy" id="301880"/>
    <lineage>
        <taxon>Eukaryota</taxon>
        <taxon>Viridiplantae</taxon>
        <taxon>Streptophyta</taxon>
        <taxon>Embryophyta</taxon>
        <taxon>Tracheophyta</taxon>
        <taxon>Spermatophyta</taxon>
        <taxon>Magnoliopsida</taxon>
        <taxon>eudicotyledons</taxon>
        <taxon>Gunneridae</taxon>
        <taxon>Pentapetalae</taxon>
        <taxon>asterids</taxon>
        <taxon>campanulids</taxon>
        <taxon>Asterales</taxon>
        <taxon>Asteraceae</taxon>
        <taxon>Asteroideae</taxon>
        <taxon>Anthemideae</taxon>
        <taxon>Anthemidinae</taxon>
        <taxon>Tanacetum</taxon>
    </lineage>
</organism>
<proteinExistence type="predicted"/>
<evidence type="ECO:0000256" key="1">
    <source>
        <dbReference type="SAM" id="SignalP"/>
    </source>
</evidence>
<dbReference type="Proteomes" id="UP001151760">
    <property type="component" value="Unassembled WGS sequence"/>
</dbReference>